<evidence type="ECO:0000313" key="3">
    <source>
        <dbReference type="Proteomes" id="UP000016568"/>
    </source>
</evidence>
<dbReference type="KEGG" id="ntd:EGO55_08755"/>
<dbReference type="PANTHER" id="PTHR43575">
    <property type="entry name" value="PROTEIN ABCI7, CHLOROPLASTIC"/>
    <property type="match status" value="1"/>
</dbReference>
<feature type="domain" description="SUF system FeS cluster assembly SufBD core" evidence="1">
    <location>
        <begin position="60"/>
        <end position="229"/>
    </location>
</feature>
<organism evidence="2 3">
    <name type="scientific">Caenibius tardaugens NBRC 16725</name>
    <dbReference type="NCBI Taxonomy" id="1219035"/>
    <lineage>
        <taxon>Bacteria</taxon>
        <taxon>Pseudomonadati</taxon>
        <taxon>Pseudomonadota</taxon>
        <taxon>Alphaproteobacteria</taxon>
        <taxon>Sphingomonadales</taxon>
        <taxon>Erythrobacteraceae</taxon>
        <taxon>Caenibius</taxon>
    </lineage>
</organism>
<evidence type="ECO:0000259" key="1">
    <source>
        <dbReference type="Pfam" id="PF01458"/>
    </source>
</evidence>
<dbReference type="GO" id="GO:0016226">
    <property type="term" value="P:iron-sulfur cluster assembly"/>
    <property type="evidence" value="ECO:0007669"/>
    <property type="project" value="InterPro"/>
</dbReference>
<dbReference type="RefSeq" id="WP_021689801.1">
    <property type="nucleotide sequence ID" value="NZ_BASZ01000004.1"/>
</dbReference>
<dbReference type="InterPro" id="IPR055346">
    <property type="entry name" value="Fe-S_cluster_assembly_SufBD"/>
</dbReference>
<accession>U2ZU57</accession>
<comment type="caution">
    <text evidence="2">The sequence shown here is derived from an EMBL/GenBank/DDBJ whole genome shotgun (WGS) entry which is preliminary data.</text>
</comment>
<dbReference type="InterPro" id="IPR037284">
    <property type="entry name" value="SUF_FeS_clus_asmbl_SufBD_sf"/>
</dbReference>
<dbReference type="PANTHER" id="PTHR43575:SF1">
    <property type="entry name" value="PROTEIN ABCI7, CHLOROPLASTIC"/>
    <property type="match status" value="1"/>
</dbReference>
<dbReference type="SUPFAM" id="SSF101960">
    <property type="entry name" value="Stabilizer of iron transporter SufD"/>
    <property type="match status" value="1"/>
</dbReference>
<protein>
    <submittedName>
        <fullName evidence="2">Iron-sulfur cluster assembly protein SufD</fullName>
    </submittedName>
</protein>
<sequence>MSELASPPPARPTNRDEDWRYADSGFLAQADLTDLTEWADLRVAPGETVRDYRVLPRDAEGESLVERVRVHVGKGGRFELAVVNAAGPYARFEAEVTLAEGAHFEFGGVTIGGDAKVQEFVTRVIHAEPEATSQQVVRAVQWGRATGNFLGRVEVVRDAQKTDAGQNFRAILLEKGASANAKPELEIYADDVKCAHGTAIGALDQQAGFYMASRGIPPEVARKLLVRAFIADAFEGVSDETEQTRLLDMALFALEEAAL</sequence>
<gene>
    <name evidence="2" type="primary">sufD</name>
    <name evidence="2" type="ORF">NT2_04_03070</name>
</gene>
<proteinExistence type="predicted"/>
<dbReference type="AlphaFoldDB" id="U2ZU57"/>
<dbReference type="Proteomes" id="UP000016568">
    <property type="component" value="Unassembled WGS sequence"/>
</dbReference>
<dbReference type="InterPro" id="IPR000825">
    <property type="entry name" value="SUF_FeS_clus_asmbl_SufBD_core"/>
</dbReference>
<reference evidence="2 3" key="1">
    <citation type="submission" date="2013-09" db="EMBL/GenBank/DDBJ databases">
        <title>Whole genome shotgun sequence of Novosphingobium tardaugens NBRC 16725.</title>
        <authorList>
            <person name="Isaki S."/>
            <person name="Hosoyama A."/>
            <person name="Tsuchikane K."/>
            <person name="Katsumata H."/>
            <person name="Ando Y."/>
            <person name="Yamazaki S."/>
            <person name="Fujita N."/>
        </authorList>
    </citation>
    <scope>NUCLEOTIDE SEQUENCE [LARGE SCALE GENOMIC DNA]</scope>
    <source>
        <strain evidence="2 3">NBRC 16725</strain>
    </source>
</reference>
<dbReference type="OrthoDB" id="9768262at2"/>
<name>U2ZU57_9SPHN</name>
<dbReference type="Pfam" id="PF01458">
    <property type="entry name" value="SUFBD_core"/>
    <property type="match status" value="1"/>
</dbReference>
<dbReference type="eggNOG" id="COG0719">
    <property type="taxonomic scope" value="Bacteria"/>
</dbReference>
<dbReference type="EMBL" id="BASZ01000004">
    <property type="protein sequence ID" value="GAD48894.1"/>
    <property type="molecule type" value="Genomic_DNA"/>
</dbReference>
<evidence type="ECO:0000313" key="2">
    <source>
        <dbReference type="EMBL" id="GAD48894.1"/>
    </source>
</evidence>
<keyword evidence="3" id="KW-1185">Reference proteome</keyword>